<evidence type="ECO:0000313" key="1">
    <source>
        <dbReference type="EMBL" id="OTA02150.1"/>
    </source>
</evidence>
<reference evidence="1 2" key="1">
    <citation type="journal article" date="2015" name="Genome Announc.">
        <title>Genome sequence and annotation of Trichoderma parareesei, the ancestor of the cellulase producer Trichoderma reesei.</title>
        <authorList>
            <person name="Yang D."/>
            <person name="Pomraning K."/>
            <person name="Kopchinskiy A."/>
            <person name="Karimi Aghcheh R."/>
            <person name="Atanasova L."/>
            <person name="Chenthamara K."/>
            <person name="Baker S.E."/>
            <person name="Zhang R."/>
            <person name="Shen Q."/>
            <person name="Freitag M."/>
            <person name="Kubicek C.P."/>
            <person name="Druzhinina I.S."/>
        </authorList>
    </citation>
    <scope>NUCLEOTIDE SEQUENCE [LARGE SCALE GENOMIC DNA]</scope>
    <source>
        <strain evidence="1 2">CBS 125925</strain>
    </source>
</reference>
<dbReference type="Proteomes" id="UP000219286">
    <property type="component" value="Unassembled WGS sequence"/>
</dbReference>
<protein>
    <submittedName>
        <fullName evidence="1">Uncharacterized protein</fullName>
    </submittedName>
</protein>
<name>A0A2H2ZFP3_TRIPA</name>
<sequence length="68" mass="7665">MRIRDPNYLKGSTKTDVVPTKIENPRSAVASPVISKGFITRDFGCCSFFPPDNPNTLAFLNIKIHWKI</sequence>
<evidence type="ECO:0000313" key="2">
    <source>
        <dbReference type="Proteomes" id="UP000219286"/>
    </source>
</evidence>
<comment type="caution">
    <text evidence="1">The sequence shown here is derived from an EMBL/GenBank/DDBJ whole genome shotgun (WGS) entry which is preliminary data.</text>
</comment>
<accession>A0A2H2ZFP3</accession>
<gene>
    <name evidence="1" type="ORF">A9Z42_0024910</name>
</gene>
<organism evidence="1 2">
    <name type="scientific">Trichoderma parareesei</name>
    <name type="common">Filamentous fungus</name>
    <dbReference type="NCBI Taxonomy" id="858221"/>
    <lineage>
        <taxon>Eukaryota</taxon>
        <taxon>Fungi</taxon>
        <taxon>Dikarya</taxon>
        <taxon>Ascomycota</taxon>
        <taxon>Pezizomycotina</taxon>
        <taxon>Sordariomycetes</taxon>
        <taxon>Hypocreomycetidae</taxon>
        <taxon>Hypocreales</taxon>
        <taxon>Hypocreaceae</taxon>
        <taxon>Trichoderma</taxon>
    </lineage>
</organism>
<dbReference type="EMBL" id="LFMI01000284">
    <property type="protein sequence ID" value="OTA02150.1"/>
    <property type="molecule type" value="Genomic_DNA"/>
</dbReference>
<dbReference type="AlphaFoldDB" id="A0A2H2ZFP3"/>
<keyword evidence="2" id="KW-1185">Reference proteome</keyword>
<proteinExistence type="predicted"/>